<feature type="region of interest" description="Disordered" evidence="1">
    <location>
        <begin position="854"/>
        <end position="874"/>
    </location>
</feature>
<evidence type="ECO:0000256" key="1">
    <source>
        <dbReference type="SAM" id="MobiDB-lite"/>
    </source>
</evidence>
<name>A0A8H3NK02_9EURO</name>
<dbReference type="SUPFAM" id="SSF52540">
    <property type="entry name" value="P-loop containing nucleoside triphosphate hydrolases"/>
    <property type="match status" value="1"/>
</dbReference>
<protein>
    <recommendedName>
        <fullName evidence="4">ATPase AAA-type core domain-containing protein</fullName>
    </recommendedName>
</protein>
<dbReference type="AlphaFoldDB" id="A0A8H3NK02"/>
<sequence length="957" mass="107518">MWSHPLEFLVQFAKYRAGGAGFLGRWMGPAPAGGPIPMDHQMRAHPLKSLLGLDQRSCSSKARAGGPIPVNDQMWSHPLEFLVRLAKDHAGGAGFLGRWMGPAPAGGPIPMDPQIWSRLLELFLKLDLRRMSMPRTRVAMLLCDMWQNPEAEVLYCMSCSVSKVSFGDDLMNAILDLKKADKSESGDIQHYKVEQLRKFDSDPAWYKPPTTCGEAETIVIEGPTATKPNIDKCREWLMGAKGNKFIYKMTRPLVRGPIWDYIRRRNSSAQSTEAELFVIVDANDLRAEGLDISRHLSWESTAQTFVKYATSTHWLHSLIFCPHLIVLFGCEGVIHCKEGKESTLFFDPKNAEGDFASHYSRGMVDVTGAFIAGLASSISKKQDIDGVLPSAIRQGLTSARRLVEEGFISRNDRTPDYPVEQVMAEGGQTYTISSIRIPREHSNPSPWSIFLNLMGDTTEIARFIVRNGPGDVLSRVQTAQFGRLMTADRQEMEGFRAINNLVEEYINGSKIEPLSIGVFGPPGCGKSFALTQVITGAPHPAKVKKLVFNVSQFNQYSDLLSAFQKIRDVVLSGRIPMALFDEFDTSFGTTKLGWLPYFLAPMQDGKFLDQGQTHPLGRSIFVFMGGTSAKFEEFAKSTDSEDPPSETSNPKKRKRTDSPGTQTQDENAKEDFISVKGPDFVSRLRGYVDIRGPDRIDDHDRMYSIRRAILLRALLEQRMEKSSYHLHVDDTVLAGLLKVPKFNHGARSLEAILDMSRVSGRREFERAALPSAQQLRLHVKSTEFMDLVQTKDGLPDPLHENVSRKIKERLSVLRTTPRLSDWGKEILASYDTHTAADDIVRKLRSINRYIVPKPSYPEESLPSSTKSQWKDDEDKRLAREDYERYLMEISNKHESGNASRGPVPWEEEGEDIKKLFIDLVQSIPRIMEECDRRVIPLEIGAPIASEFAPISSDTMLQ</sequence>
<comment type="caution">
    <text evidence="2">The sequence shown here is derived from an EMBL/GenBank/DDBJ whole genome shotgun (WGS) entry which is preliminary data.</text>
</comment>
<evidence type="ECO:0008006" key="4">
    <source>
        <dbReference type="Google" id="ProtNLM"/>
    </source>
</evidence>
<accession>A0A8H3NK02</accession>
<organism evidence="2 3">
    <name type="scientific">Aspergillus udagawae</name>
    <dbReference type="NCBI Taxonomy" id="91492"/>
    <lineage>
        <taxon>Eukaryota</taxon>
        <taxon>Fungi</taxon>
        <taxon>Dikarya</taxon>
        <taxon>Ascomycota</taxon>
        <taxon>Pezizomycotina</taxon>
        <taxon>Eurotiomycetes</taxon>
        <taxon>Eurotiomycetidae</taxon>
        <taxon>Eurotiales</taxon>
        <taxon>Aspergillaceae</taxon>
        <taxon>Aspergillus</taxon>
        <taxon>Aspergillus subgen. Fumigati</taxon>
    </lineage>
</organism>
<dbReference type="Proteomes" id="UP000465221">
    <property type="component" value="Unassembled WGS sequence"/>
</dbReference>
<feature type="region of interest" description="Disordered" evidence="1">
    <location>
        <begin position="633"/>
        <end position="670"/>
    </location>
</feature>
<evidence type="ECO:0000313" key="2">
    <source>
        <dbReference type="EMBL" id="GFF34440.1"/>
    </source>
</evidence>
<proteinExistence type="predicted"/>
<evidence type="ECO:0000313" key="3">
    <source>
        <dbReference type="Proteomes" id="UP000465221"/>
    </source>
</evidence>
<gene>
    <name evidence="2" type="ORF">IFM46972_04224</name>
</gene>
<reference evidence="2 3" key="1">
    <citation type="submission" date="2020-01" db="EMBL/GenBank/DDBJ databases">
        <title>Draft genome sequence of Aspergillus udagawae IFM 46972.</title>
        <authorList>
            <person name="Takahashi H."/>
            <person name="Yaguchi T."/>
        </authorList>
    </citation>
    <scope>NUCLEOTIDE SEQUENCE [LARGE SCALE GENOMIC DNA]</scope>
    <source>
        <strain evidence="2 3">IFM 46972</strain>
    </source>
</reference>
<dbReference type="EMBL" id="BLKC01000023">
    <property type="protein sequence ID" value="GFF34440.1"/>
    <property type="molecule type" value="Genomic_DNA"/>
</dbReference>
<dbReference type="InterPro" id="IPR027417">
    <property type="entry name" value="P-loop_NTPase"/>
</dbReference>